<dbReference type="Pfam" id="PF21777">
    <property type="entry name" value="SDR-like"/>
    <property type="match status" value="1"/>
</dbReference>
<evidence type="ECO:0000313" key="2">
    <source>
        <dbReference type="EMBL" id="KEO98453.1"/>
    </source>
</evidence>
<sequence>MQVVLTVETLPAEPIAASAAFHADHLAAAERMLAGDGVEAIAICLPAADTDHDDWRLALARDLARRWTPRRVNVVGGAVGDAREDALAYLADAPGITGQYIPLS</sequence>
<evidence type="ECO:0000313" key="3">
    <source>
        <dbReference type="Proteomes" id="UP000027866"/>
    </source>
</evidence>
<organism evidence="2 3">
    <name type="scientific">Erythrobacter litoralis</name>
    <dbReference type="NCBI Taxonomy" id="39960"/>
    <lineage>
        <taxon>Bacteria</taxon>
        <taxon>Pseudomonadati</taxon>
        <taxon>Pseudomonadota</taxon>
        <taxon>Alphaproteobacteria</taxon>
        <taxon>Sphingomonadales</taxon>
        <taxon>Erythrobacteraceae</taxon>
        <taxon>Erythrobacter/Porphyrobacter group</taxon>
        <taxon>Erythrobacter</taxon>
    </lineage>
</organism>
<dbReference type="InterPro" id="IPR048623">
    <property type="entry name" value="SDR-like_proteobact"/>
</dbReference>
<name>A0A074N2P5_9SPHN</name>
<dbReference type="KEGG" id="elq:Ga0102493_113078"/>
<feature type="domain" description="Short chain dehydrogenase-like proteobacteria" evidence="1">
    <location>
        <begin position="5"/>
        <end position="103"/>
    </location>
</feature>
<dbReference type="EMBL" id="JMIX01000003">
    <property type="protein sequence ID" value="KEO98453.1"/>
    <property type="molecule type" value="Genomic_DNA"/>
</dbReference>
<reference evidence="2 3" key="1">
    <citation type="submission" date="2014-04" db="EMBL/GenBank/DDBJ databases">
        <title>A comprehensive comparison of genomes of Erythrobacter spp. Strains.</title>
        <authorList>
            <person name="Zheng Q."/>
        </authorList>
    </citation>
    <scope>NUCLEOTIDE SEQUENCE [LARGE SCALE GENOMIC DNA]</scope>
    <source>
        <strain evidence="2 3">DSM 8509</strain>
    </source>
</reference>
<comment type="caution">
    <text evidence="2">The sequence shown here is derived from an EMBL/GenBank/DDBJ whole genome shotgun (WGS) entry which is preliminary data.</text>
</comment>
<gene>
    <name evidence="2" type="ORF">EH32_04895</name>
</gene>
<keyword evidence="3" id="KW-1185">Reference proteome</keyword>
<dbReference type="PATRIC" id="fig|39960.10.peg.2172"/>
<dbReference type="RefSeq" id="WP_034900665.1">
    <property type="nucleotide sequence ID" value="NZ_CP017057.1"/>
</dbReference>
<dbReference type="AlphaFoldDB" id="A0A074N2P5"/>
<protein>
    <recommendedName>
        <fullName evidence="1">Short chain dehydrogenase-like proteobacteria domain-containing protein</fullName>
    </recommendedName>
</protein>
<dbReference type="OrthoDB" id="7409402at2"/>
<evidence type="ECO:0000259" key="1">
    <source>
        <dbReference type="Pfam" id="PF21777"/>
    </source>
</evidence>
<dbReference type="Proteomes" id="UP000027866">
    <property type="component" value="Unassembled WGS sequence"/>
</dbReference>
<accession>A0A074N2P5</accession>
<proteinExistence type="predicted"/>